<dbReference type="InterPro" id="IPR001633">
    <property type="entry name" value="EAL_dom"/>
</dbReference>
<dbReference type="Pfam" id="PF00990">
    <property type="entry name" value="GGDEF"/>
    <property type="match status" value="1"/>
</dbReference>
<dbReference type="InterPro" id="IPR013767">
    <property type="entry name" value="PAS_fold"/>
</dbReference>
<dbReference type="PANTHER" id="PTHR44757">
    <property type="entry name" value="DIGUANYLATE CYCLASE DGCP"/>
    <property type="match status" value="1"/>
</dbReference>
<dbReference type="NCBIfam" id="TIGR00229">
    <property type="entry name" value="sensory_box"/>
    <property type="match status" value="1"/>
</dbReference>
<feature type="domain" description="EAL" evidence="6">
    <location>
        <begin position="565"/>
        <end position="818"/>
    </location>
</feature>
<evidence type="ECO:0000256" key="1">
    <source>
        <dbReference type="ARBA" id="ARBA00001946"/>
    </source>
</evidence>
<feature type="modified residue" description="4-aspartylphosphate" evidence="2">
    <location>
        <position position="60"/>
    </location>
</feature>
<dbReference type="FunFam" id="3.30.70.270:FF:000001">
    <property type="entry name" value="Diguanylate cyclase domain protein"/>
    <property type="match status" value="1"/>
</dbReference>
<dbReference type="SMART" id="SM00086">
    <property type="entry name" value="PAC"/>
    <property type="match status" value="1"/>
</dbReference>
<keyword evidence="2" id="KW-0597">Phosphoprotein</keyword>
<dbReference type="SMART" id="SM00267">
    <property type="entry name" value="GGDEF"/>
    <property type="match status" value="1"/>
</dbReference>
<dbReference type="CDD" id="cd01949">
    <property type="entry name" value="GGDEF"/>
    <property type="match status" value="1"/>
</dbReference>
<dbReference type="SUPFAM" id="SSF141868">
    <property type="entry name" value="EAL domain-like"/>
    <property type="match status" value="1"/>
</dbReference>
<dbReference type="PROSITE" id="PS50110">
    <property type="entry name" value="RESPONSE_REGULATORY"/>
    <property type="match status" value="1"/>
</dbReference>
<dbReference type="SUPFAM" id="SSF55785">
    <property type="entry name" value="PYP-like sensor domain (PAS domain)"/>
    <property type="match status" value="1"/>
</dbReference>
<dbReference type="EMBL" id="CP000447">
    <property type="protein sequence ID" value="ABI73220.1"/>
    <property type="molecule type" value="Genomic_DNA"/>
</dbReference>
<dbReference type="eggNOG" id="COG5001">
    <property type="taxonomic scope" value="Bacteria"/>
</dbReference>
<dbReference type="InterPro" id="IPR000160">
    <property type="entry name" value="GGDEF_dom"/>
</dbReference>
<dbReference type="Pfam" id="PF00072">
    <property type="entry name" value="Response_reg"/>
    <property type="match status" value="1"/>
</dbReference>
<dbReference type="InterPro" id="IPR035919">
    <property type="entry name" value="EAL_sf"/>
</dbReference>
<dbReference type="GO" id="GO:0006355">
    <property type="term" value="P:regulation of DNA-templated transcription"/>
    <property type="evidence" value="ECO:0007669"/>
    <property type="project" value="InterPro"/>
</dbReference>
<dbReference type="InterPro" id="IPR000014">
    <property type="entry name" value="PAS"/>
</dbReference>
<dbReference type="Gene3D" id="3.20.20.450">
    <property type="entry name" value="EAL domain"/>
    <property type="match status" value="1"/>
</dbReference>
<dbReference type="GeneID" id="41838759"/>
<dbReference type="KEGG" id="sfr:Sfri_3384"/>
<feature type="domain" description="Response regulatory" evidence="3">
    <location>
        <begin position="12"/>
        <end position="127"/>
    </location>
</feature>
<dbReference type="HOGENOM" id="CLU_000445_70_50_6"/>
<dbReference type="InterPro" id="IPR052155">
    <property type="entry name" value="Biofilm_reg_signaling"/>
</dbReference>
<comment type="cofactor">
    <cofactor evidence="1">
        <name>Mg(2+)</name>
        <dbReference type="ChEBI" id="CHEBI:18420"/>
    </cofactor>
</comment>
<reference evidence="8 9" key="1">
    <citation type="submission" date="2006-08" db="EMBL/GenBank/DDBJ databases">
        <title>Complete sequence of Shewanella frigidimarina NCIMB 400.</title>
        <authorList>
            <consortium name="US DOE Joint Genome Institute"/>
            <person name="Copeland A."/>
            <person name="Lucas S."/>
            <person name="Lapidus A."/>
            <person name="Barry K."/>
            <person name="Detter J.C."/>
            <person name="Glavina del Rio T."/>
            <person name="Hammon N."/>
            <person name="Israni S."/>
            <person name="Dalin E."/>
            <person name="Tice H."/>
            <person name="Pitluck S."/>
            <person name="Fredrickson J.K."/>
            <person name="Kolker E."/>
            <person name="McCuel L.A."/>
            <person name="DiChristina T."/>
            <person name="Nealson K.H."/>
            <person name="Newman D."/>
            <person name="Tiedje J.M."/>
            <person name="Zhou J."/>
            <person name="Romine M.F."/>
            <person name="Culley D.E."/>
            <person name="Serres M."/>
            <person name="Chertkov O."/>
            <person name="Brettin T."/>
            <person name="Bruce D."/>
            <person name="Han C."/>
            <person name="Tapia R."/>
            <person name="Gilna P."/>
            <person name="Schmutz J."/>
            <person name="Larimer F."/>
            <person name="Land M."/>
            <person name="Hauser L."/>
            <person name="Kyrpides N."/>
            <person name="Mikhailova N."/>
            <person name="Richardson P."/>
        </authorList>
    </citation>
    <scope>NUCLEOTIDE SEQUENCE [LARGE SCALE GENOMIC DNA]</scope>
    <source>
        <strain evidence="8 9">NCIMB 400</strain>
    </source>
</reference>
<feature type="domain" description="PAS" evidence="4">
    <location>
        <begin position="261"/>
        <end position="334"/>
    </location>
</feature>
<evidence type="ECO:0000259" key="7">
    <source>
        <dbReference type="PROSITE" id="PS50887"/>
    </source>
</evidence>
<organism evidence="8 9">
    <name type="scientific">Shewanella frigidimarina (strain NCIMB 400)</name>
    <dbReference type="NCBI Taxonomy" id="318167"/>
    <lineage>
        <taxon>Bacteria</taxon>
        <taxon>Pseudomonadati</taxon>
        <taxon>Pseudomonadota</taxon>
        <taxon>Gammaproteobacteria</taxon>
        <taxon>Alteromonadales</taxon>
        <taxon>Shewanellaceae</taxon>
        <taxon>Shewanella</taxon>
    </lineage>
</organism>
<dbReference type="STRING" id="318167.Sfri_3384"/>
<dbReference type="InterPro" id="IPR029787">
    <property type="entry name" value="Nucleotide_cyclase"/>
</dbReference>
<dbReference type="InterPro" id="IPR001789">
    <property type="entry name" value="Sig_transdc_resp-reg_receiver"/>
</dbReference>
<dbReference type="NCBIfam" id="TIGR00254">
    <property type="entry name" value="GGDEF"/>
    <property type="match status" value="1"/>
</dbReference>
<evidence type="ECO:0000256" key="2">
    <source>
        <dbReference type="PROSITE-ProRule" id="PRU00169"/>
    </source>
</evidence>
<name>Q07XP4_SHEFN</name>
<dbReference type="AlphaFoldDB" id="Q07XP4"/>
<dbReference type="PROSITE" id="PS50887">
    <property type="entry name" value="GGDEF"/>
    <property type="match status" value="1"/>
</dbReference>
<dbReference type="RefSeq" id="WP_011638821.1">
    <property type="nucleotide sequence ID" value="NC_008345.1"/>
</dbReference>
<dbReference type="PROSITE" id="PS50112">
    <property type="entry name" value="PAS"/>
    <property type="match status" value="1"/>
</dbReference>
<dbReference type="Gene3D" id="3.40.50.2300">
    <property type="match status" value="1"/>
</dbReference>
<dbReference type="InterPro" id="IPR000700">
    <property type="entry name" value="PAS-assoc_C"/>
</dbReference>
<dbReference type="Pfam" id="PF00989">
    <property type="entry name" value="PAS"/>
    <property type="match status" value="1"/>
</dbReference>
<dbReference type="SMART" id="SM00448">
    <property type="entry name" value="REC"/>
    <property type="match status" value="1"/>
</dbReference>
<evidence type="ECO:0000313" key="8">
    <source>
        <dbReference type="EMBL" id="ABI73220.1"/>
    </source>
</evidence>
<evidence type="ECO:0000313" key="9">
    <source>
        <dbReference type="Proteomes" id="UP000000684"/>
    </source>
</evidence>
<feature type="domain" description="PAC" evidence="5">
    <location>
        <begin position="339"/>
        <end position="391"/>
    </location>
</feature>
<dbReference type="InterPro" id="IPR035965">
    <property type="entry name" value="PAS-like_dom_sf"/>
</dbReference>
<dbReference type="SMART" id="SM00091">
    <property type="entry name" value="PAS"/>
    <property type="match status" value="2"/>
</dbReference>
<protein>
    <submittedName>
        <fullName evidence="8">Response regulator receiver modulated diguanylate cyclase/phosphodiesterase with PAS/PAC sensor(S)</fullName>
    </submittedName>
</protein>
<dbReference type="OrthoDB" id="9816034at2"/>
<evidence type="ECO:0000259" key="3">
    <source>
        <dbReference type="PROSITE" id="PS50110"/>
    </source>
</evidence>
<gene>
    <name evidence="8" type="ordered locus">Sfri_3384</name>
</gene>
<dbReference type="PANTHER" id="PTHR44757:SF4">
    <property type="entry name" value="DIGUANYLATE CYCLASE DGCE-RELATED"/>
    <property type="match status" value="1"/>
</dbReference>
<proteinExistence type="predicted"/>
<evidence type="ECO:0000259" key="4">
    <source>
        <dbReference type="PROSITE" id="PS50112"/>
    </source>
</evidence>
<keyword evidence="9" id="KW-1185">Reference proteome</keyword>
<feature type="domain" description="GGDEF" evidence="7">
    <location>
        <begin position="423"/>
        <end position="556"/>
    </location>
</feature>
<dbReference type="Gene3D" id="3.30.70.270">
    <property type="match status" value="1"/>
</dbReference>
<dbReference type="InterPro" id="IPR043128">
    <property type="entry name" value="Rev_trsase/Diguanyl_cyclase"/>
</dbReference>
<dbReference type="PROSITE" id="PS50113">
    <property type="entry name" value="PAC"/>
    <property type="match status" value="1"/>
</dbReference>
<evidence type="ECO:0000259" key="5">
    <source>
        <dbReference type="PROSITE" id="PS50113"/>
    </source>
</evidence>
<dbReference type="InterPro" id="IPR011006">
    <property type="entry name" value="CheY-like_superfamily"/>
</dbReference>
<dbReference type="PROSITE" id="PS50883">
    <property type="entry name" value="EAL"/>
    <property type="match status" value="1"/>
</dbReference>
<dbReference type="Pfam" id="PF00563">
    <property type="entry name" value="EAL"/>
    <property type="match status" value="1"/>
</dbReference>
<dbReference type="SUPFAM" id="SSF55073">
    <property type="entry name" value="Nucleotide cyclase"/>
    <property type="match status" value="1"/>
</dbReference>
<evidence type="ECO:0000259" key="6">
    <source>
        <dbReference type="PROSITE" id="PS50883"/>
    </source>
</evidence>
<dbReference type="GO" id="GO:0000160">
    <property type="term" value="P:phosphorelay signal transduction system"/>
    <property type="evidence" value="ECO:0007669"/>
    <property type="project" value="InterPro"/>
</dbReference>
<dbReference type="InterPro" id="IPR001610">
    <property type="entry name" value="PAC"/>
</dbReference>
<dbReference type="CDD" id="cd00130">
    <property type="entry name" value="PAS"/>
    <property type="match status" value="1"/>
</dbReference>
<dbReference type="SUPFAM" id="SSF52172">
    <property type="entry name" value="CheY-like"/>
    <property type="match status" value="1"/>
</dbReference>
<dbReference type="SMART" id="SM00052">
    <property type="entry name" value="EAL"/>
    <property type="match status" value="1"/>
</dbReference>
<dbReference type="CDD" id="cd01948">
    <property type="entry name" value="EAL"/>
    <property type="match status" value="1"/>
</dbReference>
<dbReference type="Proteomes" id="UP000000684">
    <property type="component" value="Chromosome"/>
</dbReference>
<accession>Q07XP4</accession>
<dbReference type="GO" id="GO:0003824">
    <property type="term" value="F:catalytic activity"/>
    <property type="evidence" value="ECO:0007669"/>
    <property type="project" value="UniProtKB-ARBA"/>
</dbReference>
<sequence>MLLSGLTNTVYKILIIDDNIQNIFMLEDILSPLGNIFFSESGTNALALVDKIKPDVILLDIEMPDMDGWEVCRTLKANPLFSDIPIIFITGHTEPEFERLALESGGVDFITKPFNASICCLRVHTQLKFRQQNQLIIKAKEELQQLVNQVPMLITYWDDLGQNLFSNDNTGLWFDSLVGDVKNKHISTIFPEALSNAILNHHRHITSDALKYIVTVPQSVGLSFYEVFQSKMKSSAGVDGYLVTVVDVSEVKHAKQALYSEKERLRVTLNSIGDAVIATDTRGLITFMNPIAERMTGWRLKDALHQKIEDVMHLKDSDTQQPLLNPLYLALREQRIVAMALNSLLTSRGGHVFYVEDSAAPIRNENGEMIGAIMVFHDVSEAMAMAMKMSHLANHDQLTDLPNRILLQDRLSVACSTARSYGTKAAALLIDIDHFKFLNDSLGHQYGDELICMMARRLRSLIPASYTLARLGGDEFVILMSETRSVEASSQLASTLVEAMHEPFVLDNQKFNVSISIGVSVFPNDAVDAEELMRHADVAMYRAKQEGRNRFCFFSHDLESSLMERHHLETRLRKALINDELFVHYQPKIDLQTNIIIGAEALVRLANDEGELISPAEFIPLAEESGLIIMLGKQVLNKACAEAKRWLEMGHTIPISVNVAAAQFADPDLAGMIKKALLDHNLPAHLLELEITETALMIDAADMQNKLSELISLGIKIAIDDFGTGYSSLAYLKKFNVDVMKIDMSFVKDMLNNKHDYEIVKTIISLGKSMGLVLIAEGVETKEQSHALVELGCFMGQGYLFSRPLNSTDFEAFISQSSKCVKGINSVDE</sequence>
<dbReference type="Gene3D" id="3.30.450.20">
    <property type="entry name" value="PAS domain"/>
    <property type="match status" value="2"/>
</dbReference>